<dbReference type="AlphaFoldDB" id="A0A233V1U3"/>
<dbReference type="Proteomes" id="UP000215413">
    <property type="component" value="Unassembled WGS sequence"/>
</dbReference>
<reference evidence="2" key="1">
    <citation type="submission" date="2017-04" db="EMBL/GenBank/DDBJ databases">
        <title>Finegoldia magna isolated from orthopedic joint implant-associated infections.</title>
        <authorList>
            <person name="Bjorklund S."/>
            <person name="Bruggemann H."/>
            <person name="Jensen A."/>
            <person name="Hellmark B."/>
            <person name="Soderquist B."/>
        </authorList>
    </citation>
    <scope>NUCLEOTIDE SEQUENCE [LARGE SCALE GENOMIC DNA]</scope>
    <source>
        <strain evidence="2">CCUG 54800</strain>
    </source>
</reference>
<dbReference type="GO" id="GO:0050482">
    <property type="term" value="P:arachidonate secretion"/>
    <property type="evidence" value="ECO:0007669"/>
    <property type="project" value="InterPro"/>
</dbReference>
<gene>
    <name evidence="1" type="ORF">B9N49_09610</name>
</gene>
<dbReference type="GO" id="GO:0004623">
    <property type="term" value="F:phospholipase A2 activity"/>
    <property type="evidence" value="ECO:0007669"/>
    <property type="project" value="InterPro"/>
</dbReference>
<dbReference type="SUPFAM" id="SSF48619">
    <property type="entry name" value="Phospholipase A2, PLA2"/>
    <property type="match status" value="1"/>
</dbReference>
<proteinExistence type="predicted"/>
<protein>
    <recommendedName>
        <fullName evidence="3">Phospholipase A2 domain-containing protein</fullName>
    </recommendedName>
</protein>
<organism evidence="1 2">
    <name type="scientific">Finegoldia magna</name>
    <name type="common">Peptostreptococcus magnus</name>
    <dbReference type="NCBI Taxonomy" id="1260"/>
    <lineage>
        <taxon>Bacteria</taxon>
        <taxon>Bacillati</taxon>
        <taxon>Bacillota</taxon>
        <taxon>Tissierellia</taxon>
        <taxon>Tissierellales</taxon>
        <taxon>Peptoniphilaceae</taxon>
        <taxon>Finegoldia</taxon>
    </lineage>
</organism>
<dbReference type="GO" id="GO:0006644">
    <property type="term" value="P:phospholipid metabolic process"/>
    <property type="evidence" value="ECO:0007669"/>
    <property type="project" value="InterPro"/>
</dbReference>
<evidence type="ECO:0008006" key="3">
    <source>
        <dbReference type="Google" id="ProtNLM"/>
    </source>
</evidence>
<evidence type="ECO:0000313" key="2">
    <source>
        <dbReference type="Proteomes" id="UP000215413"/>
    </source>
</evidence>
<dbReference type="EMBL" id="NDYC01000050">
    <property type="protein sequence ID" value="OXZ26351.1"/>
    <property type="molecule type" value="Genomic_DNA"/>
</dbReference>
<sequence>MKEKFKKIFLGLIFVLAICVLIFPNNNVAASDGENLSYSEIEKIGDEVKEYIIVDNGMLYFDYQNAQNNNESPEVIEQGLLLESISSNYAGFNTEGYSTRSIGLPIWGNYCGPGYGGKDSDEPVTDVLDEGCRRHDQCYKWSPTLRKNCKCNKDLVDYIDAHKSEMSGTMAKVAWAIRTYFNTVGQIGC</sequence>
<dbReference type="InterPro" id="IPR036444">
    <property type="entry name" value="PLipase_A2_dom_sf"/>
</dbReference>
<comment type="caution">
    <text evidence="1">The sequence shown here is derived from an EMBL/GenBank/DDBJ whole genome shotgun (WGS) entry which is preliminary data.</text>
</comment>
<accession>A0A233V1U3</accession>
<evidence type="ECO:0000313" key="1">
    <source>
        <dbReference type="EMBL" id="OXZ26351.1"/>
    </source>
</evidence>
<dbReference type="Gene3D" id="1.20.90.10">
    <property type="entry name" value="Phospholipase A2 domain"/>
    <property type="match status" value="1"/>
</dbReference>
<name>A0A233V1U3_FINMA</name>